<keyword evidence="7 8" id="KW-0472">Membrane</keyword>
<dbReference type="PANTHER" id="PTHR45618">
    <property type="entry name" value="MITOCHONDRIAL DICARBOXYLATE CARRIER-RELATED"/>
    <property type="match status" value="1"/>
</dbReference>
<keyword evidence="4 8" id="KW-0812">Transmembrane</keyword>
<accession>A0A813X6N7</accession>
<protein>
    <recommendedName>
        <fullName evidence="14">BZIP domain-containing protein</fullName>
    </recommendedName>
</protein>
<sequence>MTDWRPFLFGGLASSVAELATYPIDLTKTRLQIQGQIFDNPSQKLQYAQKKYTNMFQAAYRIGQEEGVRMLYCGISAAILRQATYGTIKIGIYQKIKRYFAEDISQEKLYINVLNGMFSGSLANAIANPTDLLKIRMQANHPSVQGKRLFPAMAAIAKKEGIRGLWSSVIPTAQRAAIVSGVELAAYDWVKALMYCFPYPYYFDLIINTGSNTGIVSLQTYITINDMDTSTLLRSLSLGGSEDDTNLSPAMSEENTFNNQSDQACTSTSKRRYKRSDSSTSGSYVVEYGPVRIRHRRTLSQTLATGRRSKDDPIEGDEAIKRELRRAKNRIAARDLKKARDQVELNLVQQLKELEQQEEELETQHKQLEERKAQLNRAVYNARQAPLVSLITDIDIPIYFKPQDQPNLLFDLQLLLENIDDQYSKLNH</sequence>
<evidence type="ECO:0000313" key="13">
    <source>
        <dbReference type="Proteomes" id="UP000663845"/>
    </source>
</evidence>
<evidence type="ECO:0000256" key="3">
    <source>
        <dbReference type="ARBA" id="ARBA00022448"/>
    </source>
</evidence>
<dbReference type="SUPFAM" id="SSF103506">
    <property type="entry name" value="Mitochondrial carrier"/>
    <property type="match status" value="1"/>
</dbReference>
<keyword evidence="10" id="KW-0175">Coiled coil</keyword>
<feature type="repeat" description="Solcar" evidence="8">
    <location>
        <begin position="107"/>
        <end position="193"/>
    </location>
</feature>
<feature type="repeat" description="Solcar" evidence="8">
    <location>
        <begin position="5"/>
        <end position="99"/>
    </location>
</feature>
<dbReference type="InterPro" id="IPR023395">
    <property type="entry name" value="MCP_dom_sf"/>
</dbReference>
<feature type="coiled-coil region" evidence="10">
    <location>
        <begin position="333"/>
        <end position="385"/>
    </location>
</feature>
<proteinExistence type="inferred from homology"/>
<evidence type="ECO:0000256" key="7">
    <source>
        <dbReference type="ARBA" id="ARBA00023136"/>
    </source>
</evidence>
<comment type="similarity">
    <text evidence="2 9">Belongs to the mitochondrial carrier (TC 2.A.29) family.</text>
</comment>
<keyword evidence="5" id="KW-0677">Repeat</keyword>
<dbReference type="Proteomes" id="UP000663845">
    <property type="component" value="Unassembled WGS sequence"/>
</dbReference>
<dbReference type="InterPro" id="IPR050391">
    <property type="entry name" value="Mito_Metabolite_Transporter"/>
</dbReference>
<evidence type="ECO:0000256" key="5">
    <source>
        <dbReference type="ARBA" id="ARBA00022737"/>
    </source>
</evidence>
<comment type="caution">
    <text evidence="12">The sequence shown here is derived from an EMBL/GenBank/DDBJ whole genome shotgun (WGS) entry which is preliminary data.</text>
</comment>
<gene>
    <name evidence="12" type="ORF">JYZ213_LOCUS8756</name>
</gene>
<reference evidence="12" key="1">
    <citation type="submission" date="2021-02" db="EMBL/GenBank/DDBJ databases">
        <authorList>
            <person name="Nowell W R."/>
        </authorList>
    </citation>
    <scope>NUCLEOTIDE SEQUENCE</scope>
</reference>
<evidence type="ECO:0000256" key="2">
    <source>
        <dbReference type="ARBA" id="ARBA00006375"/>
    </source>
</evidence>
<evidence type="ECO:0000256" key="1">
    <source>
        <dbReference type="ARBA" id="ARBA00004141"/>
    </source>
</evidence>
<organism evidence="12 13">
    <name type="scientific">Adineta steineri</name>
    <dbReference type="NCBI Taxonomy" id="433720"/>
    <lineage>
        <taxon>Eukaryota</taxon>
        <taxon>Metazoa</taxon>
        <taxon>Spiralia</taxon>
        <taxon>Gnathifera</taxon>
        <taxon>Rotifera</taxon>
        <taxon>Eurotatoria</taxon>
        <taxon>Bdelloidea</taxon>
        <taxon>Adinetida</taxon>
        <taxon>Adinetidae</taxon>
        <taxon>Adineta</taxon>
    </lineage>
</organism>
<evidence type="ECO:0000256" key="4">
    <source>
        <dbReference type="ARBA" id="ARBA00022692"/>
    </source>
</evidence>
<dbReference type="Gene3D" id="1.50.40.10">
    <property type="entry name" value="Mitochondrial carrier domain"/>
    <property type="match status" value="1"/>
</dbReference>
<evidence type="ECO:0000256" key="9">
    <source>
        <dbReference type="RuleBase" id="RU000488"/>
    </source>
</evidence>
<keyword evidence="6" id="KW-1133">Transmembrane helix</keyword>
<comment type="subcellular location">
    <subcellularLocation>
        <location evidence="1">Membrane</location>
        <topology evidence="1">Multi-pass membrane protein</topology>
    </subcellularLocation>
</comment>
<dbReference type="PROSITE" id="PS50920">
    <property type="entry name" value="SOLCAR"/>
    <property type="match status" value="2"/>
</dbReference>
<dbReference type="AlphaFoldDB" id="A0A813X6N7"/>
<evidence type="ECO:0008006" key="14">
    <source>
        <dbReference type="Google" id="ProtNLM"/>
    </source>
</evidence>
<name>A0A813X6N7_9BILA</name>
<evidence type="ECO:0000256" key="8">
    <source>
        <dbReference type="PROSITE-ProRule" id="PRU00282"/>
    </source>
</evidence>
<evidence type="ECO:0000313" key="12">
    <source>
        <dbReference type="EMBL" id="CAF0867218.1"/>
    </source>
</evidence>
<keyword evidence="3 9" id="KW-0813">Transport</keyword>
<feature type="compositionally biased region" description="Polar residues" evidence="11">
    <location>
        <begin position="246"/>
        <end position="268"/>
    </location>
</feature>
<dbReference type="InterPro" id="IPR018108">
    <property type="entry name" value="MCP_transmembrane"/>
</dbReference>
<dbReference type="GO" id="GO:0016020">
    <property type="term" value="C:membrane"/>
    <property type="evidence" value="ECO:0007669"/>
    <property type="project" value="UniProtKB-SubCell"/>
</dbReference>
<evidence type="ECO:0000256" key="11">
    <source>
        <dbReference type="SAM" id="MobiDB-lite"/>
    </source>
</evidence>
<feature type="region of interest" description="Disordered" evidence="11">
    <location>
        <begin position="243"/>
        <end position="281"/>
    </location>
</feature>
<evidence type="ECO:0000256" key="6">
    <source>
        <dbReference type="ARBA" id="ARBA00022989"/>
    </source>
</evidence>
<dbReference type="EMBL" id="CAJNOG010000060">
    <property type="protein sequence ID" value="CAF0867218.1"/>
    <property type="molecule type" value="Genomic_DNA"/>
</dbReference>
<dbReference type="Pfam" id="PF00153">
    <property type="entry name" value="Mito_carr"/>
    <property type="match status" value="2"/>
</dbReference>
<evidence type="ECO:0000256" key="10">
    <source>
        <dbReference type="SAM" id="Coils"/>
    </source>
</evidence>